<dbReference type="Gene3D" id="3.40.50.720">
    <property type="entry name" value="NAD(P)-binding Rossmann-like Domain"/>
    <property type="match status" value="1"/>
</dbReference>
<comment type="similarity">
    <text evidence="1">Belongs to the short-chain dehydrogenases/reductases (SDR) family.</text>
</comment>
<proteinExistence type="inferred from homology"/>
<dbReference type="Proteomes" id="UP001138997">
    <property type="component" value="Unassembled WGS sequence"/>
</dbReference>
<organism evidence="3 4">
    <name type="scientific">Kineosporia babensis</name>
    <dbReference type="NCBI Taxonomy" id="499548"/>
    <lineage>
        <taxon>Bacteria</taxon>
        <taxon>Bacillati</taxon>
        <taxon>Actinomycetota</taxon>
        <taxon>Actinomycetes</taxon>
        <taxon>Kineosporiales</taxon>
        <taxon>Kineosporiaceae</taxon>
        <taxon>Kineosporia</taxon>
    </lineage>
</organism>
<reference evidence="3" key="1">
    <citation type="submission" date="2021-11" db="EMBL/GenBank/DDBJ databases">
        <title>Streptomyces corallinus and Kineosporia corallina sp. nov., two new coral-derived marine actinobacteria.</title>
        <authorList>
            <person name="Buangrab K."/>
            <person name="Sutthacheep M."/>
            <person name="Yeemin T."/>
            <person name="Harunari E."/>
            <person name="Igarashi Y."/>
            <person name="Sripreechasak P."/>
            <person name="Kanchanasin P."/>
            <person name="Tanasupawat S."/>
            <person name="Phongsopitanun W."/>
        </authorList>
    </citation>
    <scope>NUCLEOTIDE SEQUENCE</scope>
    <source>
        <strain evidence="3">JCM 31032</strain>
    </source>
</reference>
<dbReference type="SUPFAM" id="SSF51735">
    <property type="entry name" value="NAD(P)-binding Rossmann-fold domains"/>
    <property type="match status" value="1"/>
</dbReference>
<dbReference type="InterPro" id="IPR020904">
    <property type="entry name" value="Sc_DH/Rdtase_CS"/>
</dbReference>
<name>A0A9X1STV8_9ACTN</name>
<dbReference type="RefSeq" id="WP_231440151.1">
    <property type="nucleotide sequence ID" value="NZ_JAJOMB010000003.1"/>
</dbReference>
<accession>A0A9X1STV8</accession>
<keyword evidence="4" id="KW-1185">Reference proteome</keyword>
<dbReference type="PRINTS" id="PR00081">
    <property type="entry name" value="GDHRDH"/>
</dbReference>
<dbReference type="Pfam" id="PF00106">
    <property type="entry name" value="adh_short"/>
    <property type="match status" value="1"/>
</dbReference>
<dbReference type="InterPro" id="IPR002347">
    <property type="entry name" value="SDR_fam"/>
</dbReference>
<evidence type="ECO:0000313" key="4">
    <source>
        <dbReference type="Proteomes" id="UP001138997"/>
    </source>
</evidence>
<gene>
    <name evidence="3" type="ORF">LR394_08710</name>
</gene>
<evidence type="ECO:0000256" key="2">
    <source>
        <dbReference type="ARBA" id="ARBA00023002"/>
    </source>
</evidence>
<dbReference type="PANTHER" id="PTHR44169">
    <property type="entry name" value="NADPH-DEPENDENT 1-ACYLDIHYDROXYACETONE PHOSPHATE REDUCTASE"/>
    <property type="match status" value="1"/>
</dbReference>
<sequence>MNISGNTIFVAGGTQGIGLALAQRFQAAGNTVVIGGRRPEVLAELKARHGFGTVVLDTTDPASVLRARDEVLQQYPDLDVLVAMAGIMKVENVLGPDFLAGAESIVATNVNGPLRLISAFLEHLRSRPRAAVLTVSSGLAHLPLAVTPTYNASKAFVHLFTESIRLQLAGTSVQVIELVPPAVRTELLPGGSDVEQYMPLDDFADETMALLEAEPEAHEILVKTVHFLRYAEVEGRYDAAVAALNSH</sequence>
<keyword evidence="2" id="KW-0560">Oxidoreductase</keyword>
<evidence type="ECO:0000256" key="1">
    <source>
        <dbReference type="ARBA" id="ARBA00006484"/>
    </source>
</evidence>
<protein>
    <submittedName>
        <fullName evidence="3">SDR family NAD(P)-dependent oxidoreductase</fullName>
    </submittedName>
</protein>
<dbReference type="PANTHER" id="PTHR44169:SF6">
    <property type="entry name" value="NADPH-DEPENDENT 1-ACYLDIHYDROXYACETONE PHOSPHATE REDUCTASE"/>
    <property type="match status" value="1"/>
</dbReference>
<comment type="caution">
    <text evidence="3">The sequence shown here is derived from an EMBL/GenBank/DDBJ whole genome shotgun (WGS) entry which is preliminary data.</text>
</comment>
<dbReference type="GO" id="GO:0016491">
    <property type="term" value="F:oxidoreductase activity"/>
    <property type="evidence" value="ECO:0007669"/>
    <property type="project" value="UniProtKB-KW"/>
</dbReference>
<evidence type="ECO:0000313" key="3">
    <source>
        <dbReference type="EMBL" id="MCD5310975.1"/>
    </source>
</evidence>
<dbReference type="PROSITE" id="PS00061">
    <property type="entry name" value="ADH_SHORT"/>
    <property type="match status" value="1"/>
</dbReference>
<dbReference type="EMBL" id="JAJOMB010000003">
    <property type="protein sequence ID" value="MCD5310975.1"/>
    <property type="molecule type" value="Genomic_DNA"/>
</dbReference>
<dbReference type="AlphaFoldDB" id="A0A9X1STV8"/>
<dbReference type="InterPro" id="IPR036291">
    <property type="entry name" value="NAD(P)-bd_dom_sf"/>
</dbReference>